<reference evidence="2" key="1">
    <citation type="submission" date="2021-01" db="EMBL/GenBank/DDBJ databases">
        <authorList>
            <person name="Li R."/>
            <person name="Bekaert M."/>
        </authorList>
    </citation>
    <scope>NUCLEOTIDE SEQUENCE</scope>
    <source>
        <strain evidence="2">Farmed</strain>
    </source>
</reference>
<dbReference type="PANTHER" id="PTHR45598:SF1">
    <property type="entry name" value="4FE-4S FERREDOXIN-TYPE DOMAIN-CONTAINING PROTEIN"/>
    <property type="match status" value="1"/>
</dbReference>
<keyword evidence="3" id="KW-1185">Reference proteome</keyword>
<evidence type="ECO:0000256" key="1">
    <source>
        <dbReference type="SAM" id="Phobius"/>
    </source>
</evidence>
<evidence type="ECO:0000313" key="2">
    <source>
        <dbReference type="EMBL" id="CAE1235019.1"/>
    </source>
</evidence>
<keyword evidence="1" id="KW-0812">Transmembrane</keyword>
<dbReference type="AlphaFoldDB" id="A0A812BL35"/>
<keyword evidence="1" id="KW-0472">Membrane</keyword>
<feature type="transmembrane region" description="Helical" evidence="1">
    <location>
        <begin position="12"/>
        <end position="31"/>
    </location>
</feature>
<sequence length="459" mass="51088">MIGPCLHGHDGSLLYLSTFLSLSLPLFLSFYRPPPLLLTFISVSPLPLIPELLALLSLSLFLFQPLYFTLPPPSTALVLLFLLHLSNNLGGYQCLANCIYKRSRILSIYHKDPPACSYVFRNLLSFNLFLKISISLSKTPDLFTSAVTSLYQTLAHSPNISTFSPPPYPRFSPPPYPRFSPASSVLNDQLIFCLLICLSLFPKSQKGSEPRGRLVRKESVRATIPTHHPRQSGGAWEACADFGLLRRTTVFVENDGDERRAKERTNGTLHARTKHGAEAIILGLRCRLAPSAESFSYTTTVPQIALVLIAHPSPTTASSLLPLIVAIPFPNPATVFLVPRGGFLQAENIDGRFRHVRFYIILFLFIQVSTSVINFQSSYFFFTFRVGVGQELHLEPGEGRSFLDIRTDTRIEHAYTCEERTNTRPLSFHLSLSLSPSLPLSISLSFHLSLSHGLTSISN</sequence>
<keyword evidence="1" id="KW-1133">Transmembrane helix</keyword>
<dbReference type="EMBL" id="CAHIKZ030000711">
    <property type="protein sequence ID" value="CAE1235019.1"/>
    <property type="molecule type" value="Genomic_DNA"/>
</dbReference>
<accession>A0A812BL35</accession>
<evidence type="ECO:0000313" key="3">
    <source>
        <dbReference type="Proteomes" id="UP000597762"/>
    </source>
</evidence>
<organism evidence="2 3">
    <name type="scientific">Acanthosepion pharaonis</name>
    <name type="common">Pharaoh cuttlefish</name>
    <name type="synonym">Sepia pharaonis</name>
    <dbReference type="NCBI Taxonomy" id="158019"/>
    <lineage>
        <taxon>Eukaryota</taxon>
        <taxon>Metazoa</taxon>
        <taxon>Spiralia</taxon>
        <taxon>Lophotrochozoa</taxon>
        <taxon>Mollusca</taxon>
        <taxon>Cephalopoda</taxon>
        <taxon>Coleoidea</taxon>
        <taxon>Decapodiformes</taxon>
        <taxon>Sepiida</taxon>
        <taxon>Sepiina</taxon>
        <taxon>Sepiidae</taxon>
        <taxon>Acanthosepion</taxon>
    </lineage>
</organism>
<protein>
    <submittedName>
        <fullName evidence="2">Uncharacterized protein</fullName>
    </submittedName>
</protein>
<gene>
    <name evidence="2" type="ORF">SPHA_19593</name>
</gene>
<proteinExistence type="predicted"/>
<feature type="transmembrane region" description="Helical" evidence="1">
    <location>
        <begin position="358"/>
        <end position="382"/>
    </location>
</feature>
<feature type="transmembrane region" description="Helical" evidence="1">
    <location>
        <begin position="76"/>
        <end position="95"/>
    </location>
</feature>
<dbReference type="PANTHER" id="PTHR45598">
    <property type="entry name" value="PROTEIN CBG11839-RELATED"/>
    <property type="match status" value="1"/>
</dbReference>
<dbReference type="Proteomes" id="UP000597762">
    <property type="component" value="Unassembled WGS sequence"/>
</dbReference>
<name>A0A812BL35_ACAPH</name>
<comment type="caution">
    <text evidence="2">The sequence shown here is derived from an EMBL/GenBank/DDBJ whole genome shotgun (WGS) entry which is preliminary data.</text>
</comment>